<feature type="transmembrane region" description="Helical" evidence="1">
    <location>
        <begin position="15"/>
        <end position="46"/>
    </location>
</feature>
<dbReference type="STRING" id="1314751.GCA_001591425_03659"/>
<feature type="transmembrane region" description="Helical" evidence="1">
    <location>
        <begin position="76"/>
        <end position="96"/>
    </location>
</feature>
<gene>
    <name evidence="3" type="ORF">BC6307_03225</name>
</gene>
<sequence length="140" mass="15741">MNKTVPIPLVTLNQWFIFIIVLLSLSTGLYNLLLLPFITGIIGLLFKKNPIILIGSQFLRKHKSSYPQEEIAQLQFNQTIAVTCLGISLIGFNFGIPTLGFIFAIMVGLAALVANLGFCVGCFIRFQWQQYQFKRQQNNG</sequence>
<feature type="domain" description="DUF4395" evidence="2">
    <location>
        <begin position="8"/>
        <end position="129"/>
    </location>
</feature>
<dbReference type="InterPro" id="IPR025508">
    <property type="entry name" value="DUF4395"/>
</dbReference>
<name>A0A223KLH1_9BACI</name>
<accession>A0A223KLH1</accession>
<dbReference type="KEGG" id="bcoh:BC6307_03225"/>
<dbReference type="InterPro" id="IPR016942">
    <property type="entry name" value="UCP030042"/>
</dbReference>
<dbReference type="EMBL" id="CP018866">
    <property type="protein sequence ID" value="AST90350.1"/>
    <property type="molecule type" value="Genomic_DNA"/>
</dbReference>
<dbReference type="RefSeq" id="WP_066419457.1">
    <property type="nucleotide sequence ID" value="NZ_CP018866.1"/>
</dbReference>
<proteinExistence type="predicted"/>
<dbReference type="AlphaFoldDB" id="A0A223KLH1"/>
<evidence type="ECO:0000313" key="3">
    <source>
        <dbReference type="EMBL" id="AST90350.1"/>
    </source>
</evidence>
<evidence type="ECO:0000313" key="4">
    <source>
        <dbReference type="Proteomes" id="UP000215224"/>
    </source>
</evidence>
<keyword evidence="1" id="KW-0472">Membrane</keyword>
<dbReference type="Pfam" id="PF14340">
    <property type="entry name" value="DUF4395"/>
    <property type="match status" value="1"/>
</dbReference>
<keyword evidence="1" id="KW-1133">Transmembrane helix</keyword>
<dbReference type="PIRSF" id="PIRSF030042">
    <property type="entry name" value="UCP030042"/>
    <property type="match status" value="1"/>
</dbReference>
<evidence type="ECO:0000256" key="1">
    <source>
        <dbReference type="SAM" id="Phobius"/>
    </source>
</evidence>
<dbReference type="Proteomes" id="UP000215224">
    <property type="component" value="Chromosome"/>
</dbReference>
<reference evidence="3 4" key="1">
    <citation type="submission" date="2016-12" db="EMBL/GenBank/DDBJ databases">
        <title>The whole genome sequencing and assembly of Bacillus cohnii DSM 6307T strain.</title>
        <authorList>
            <person name="Lee Y.-J."/>
            <person name="Yi H."/>
            <person name="Bahn Y.-S."/>
            <person name="Kim J.F."/>
            <person name="Lee D.-W."/>
        </authorList>
    </citation>
    <scope>NUCLEOTIDE SEQUENCE [LARGE SCALE GENOMIC DNA]</scope>
    <source>
        <strain evidence="3 4">DSM 6307</strain>
    </source>
</reference>
<protein>
    <recommendedName>
        <fullName evidence="2">DUF4395 domain-containing protein</fullName>
    </recommendedName>
</protein>
<organism evidence="3 4">
    <name type="scientific">Sutcliffiella cohnii</name>
    <dbReference type="NCBI Taxonomy" id="33932"/>
    <lineage>
        <taxon>Bacteria</taxon>
        <taxon>Bacillati</taxon>
        <taxon>Bacillota</taxon>
        <taxon>Bacilli</taxon>
        <taxon>Bacillales</taxon>
        <taxon>Bacillaceae</taxon>
        <taxon>Sutcliffiella</taxon>
    </lineage>
</organism>
<keyword evidence="1" id="KW-0812">Transmembrane</keyword>
<keyword evidence="4" id="KW-1185">Reference proteome</keyword>
<evidence type="ECO:0000259" key="2">
    <source>
        <dbReference type="Pfam" id="PF14340"/>
    </source>
</evidence>
<feature type="transmembrane region" description="Helical" evidence="1">
    <location>
        <begin position="102"/>
        <end position="126"/>
    </location>
</feature>